<proteinExistence type="predicted"/>
<gene>
    <name evidence="2" type="ORF">Esi_0080_0064</name>
</gene>
<evidence type="ECO:0000313" key="3">
    <source>
        <dbReference type="Proteomes" id="UP000002630"/>
    </source>
</evidence>
<dbReference type="Proteomes" id="UP000002630">
    <property type="component" value="Linkage Group LG28"/>
</dbReference>
<evidence type="ECO:0000313" key="2">
    <source>
        <dbReference type="EMBL" id="CBJ27663.1"/>
    </source>
</evidence>
<reference evidence="2 3" key="1">
    <citation type="journal article" date="2010" name="Nature">
        <title>The Ectocarpus genome and the independent evolution of multicellularity in brown algae.</title>
        <authorList>
            <person name="Cock J.M."/>
            <person name="Sterck L."/>
            <person name="Rouze P."/>
            <person name="Scornet D."/>
            <person name="Allen A.E."/>
            <person name="Amoutzias G."/>
            <person name="Anthouard V."/>
            <person name="Artiguenave F."/>
            <person name="Aury J.M."/>
            <person name="Badger J.H."/>
            <person name="Beszteri B."/>
            <person name="Billiau K."/>
            <person name="Bonnet E."/>
            <person name="Bothwell J.H."/>
            <person name="Bowler C."/>
            <person name="Boyen C."/>
            <person name="Brownlee C."/>
            <person name="Carrano C.J."/>
            <person name="Charrier B."/>
            <person name="Cho G.Y."/>
            <person name="Coelho S.M."/>
            <person name="Collen J."/>
            <person name="Corre E."/>
            <person name="Da Silva C."/>
            <person name="Delage L."/>
            <person name="Delaroque N."/>
            <person name="Dittami S.M."/>
            <person name="Doulbeau S."/>
            <person name="Elias M."/>
            <person name="Farnham G."/>
            <person name="Gachon C.M."/>
            <person name="Gschloessl B."/>
            <person name="Heesch S."/>
            <person name="Jabbari K."/>
            <person name="Jubin C."/>
            <person name="Kawai H."/>
            <person name="Kimura K."/>
            <person name="Kloareg B."/>
            <person name="Kupper F.C."/>
            <person name="Lang D."/>
            <person name="Le Bail A."/>
            <person name="Leblanc C."/>
            <person name="Lerouge P."/>
            <person name="Lohr M."/>
            <person name="Lopez P.J."/>
            <person name="Martens C."/>
            <person name="Maumus F."/>
            <person name="Michel G."/>
            <person name="Miranda-Saavedra D."/>
            <person name="Morales J."/>
            <person name="Moreau H."/>
            <person name="Motomura T."/>
            <person name="Nagasato C."/>
            <person name="Napoli C.A."/>
            <person name="Nelson D.R."/>
            <person name="Nyvall-Collen P."/>
            <person name="Peters A.F."/>
            <person name="Pommier C."/>
            <person name="Potin P."/>
            <person name="Poulain J."/>
            <person name="Quesneville H."/>
            <person name="Read B."/>
            <person name="Rensing S.A."/>
            <person name="Ritter A."/>
            <person name="Rousvoal S."/>
            <person name="Samanta M."/>
            <person name="Samson G."/>
            <person name="Schroeder D.C."/>
            <person name="Segurens B."/>
            <person name="Strittmatter M."/>
            <person name="Tonon T."/>
            <person name="Tregear J.W."/>
            <person name="Valentin K."/>
            <person name="von Dassow P."/>
            <person name="Yamagishi T."/>
            <person name="Van de Peer Y."/>
            <person name="Wincker P."/>
        </authorList>
    </citation>
    <scope>NUCLEOTIDE SEQUENCE [LARGE SCALE GENOMIC DNA]</scope>
    <source>
        <strain evidence="3">Ec32 / CCAP1310/4</strain>
    </source>
</reference>
<feature type="region of interest" description="Disordered" evidence="1">
    <location>
        <begin position="1"/>
        <end position="21"/>
    </location>
</feature>
<sequence length="216" mass="24611">MHPTENVRSKQTITSAWSGGKSRLEQLVEKQQHTVKSLEETHEAKYELLVKQQDIQRRNLKSTFEAERKKVAIESSSDDSSLDSAARKKKNDLKQAAANWVAPTSTGVNNSEAIVQYDDLKTGKIYSEMEEMKARGVGVDHAVDDYEAVKAKLGADADTSGSRFNDAFRIARAENQRQDMVFLDSRRLRESRDTHFDQRCTLYIFCTYARSQTFIH</sequence>
<dbReference type="AlphaFoldDB" id="D7G7B2"/>
<keyword evidence="3" id="KW-1185">Reference proteome</keyword>
<dbReference type="EMBL" id="FN649036">
    <property type="protein sequence ID" value="CBJ27663.1"/>
    <property type="molecule type" value="Genomic_DNA"/>
</dbReference>
<evidence type="ECO:0000256" key="1">
    <source>
        <dbReference type="SAM" id="MobiDB-lite"/>
    </source>
</evidence>
<accession>D7G7B2</accession>
<organism evidence="2 3">
    <name type="scientific">Ectocarpus siliculosus</name>
    <name type="common">Brown alga</name>
    <name type="synonym">Conferva siliculosa</name>
    <dbReference type="NCBI Taxonomy" id="2880"/>
    <lineage>
        <taxon>Eukaryota</taxon>
        <taxon>Sar</taxon>
        <taxon>Stramenopiles</taxon>
        <taxon>Ochrophyta</taxon>
        <taxon>PX clade</taxon>
        <taxon>Phaeophyceae</taxon>
        <taxon>Ectocarpales</taxon>
        <taxon>Ectocarpaceae</taxon>
        <taxon>Ectocarpus</taxon>
    </lineage>
</organism>
<name>D7G7B2_ECTSI</name>
<dbReference type="EMBL" id="FN649753">
    <property type="protein sequence ID" value="CBJ27663.1"/>
    <property type="molecule type" value="Genomic_DNA"/>
</dbReference>
<dbReference type="InParanoid" id="D7G7B2"/>
<dbReference type="OrthoDB" id="10463443at2759"/>
<protein>
    <submittedName>
        <fullName evidence="2">Uncharacterized protein</fullName>
    </submittedName>
</protein>